<dbReference type="Proteomes" id="UP001153954">
    <property type="component" value="Unassembled WGS sequence"/>
</dbReference>
<evidence type="ECO:0000313" key="2">
    <source>
        <dbReference type="Proteomes" id="UP001153954"/>
    </source>
</evidence>
<protein>
    <submittedName>
        <fullName evidence="1">Uncharacterized protein</fullName>
    </submittedName>
</protein>
<keyword evidence="2" id="KW-1185">Reference proteome</keyword>
<name>A0AAU9U9V3_EUPED</name>
<dbReference type="EMBL" id="CAKOGL010000014">
    <property type="protein sequence ID" value="CAH2094515.1"/>
    <property type="molecule type" value="Genomic_DNA"/>
</dbReference>
<reference evidence="1" key="1">
    <citation type="submission" date="2022-03" db="EMBL/GenBank/DDBJ databases">
        <authorList>
            <person name="Tunstrom K."/>
        </authorList>
    </citation>
    <scope>NUCLEOTIDE SEQUENCE</scope>
</reference>
<dbReference type="AlphaFoldDB" id="A0AAU9U9V3"/>
<comment type="caution">
    <text evidence="1">The sequence shown here is derived from an EMBL/GenBank/DDBJ whole genome shotgun (WGS) entry which is preliminary data.</text>
</comment>
<evidence type="ECO:0000313" key="1">
    <source>
        <dbReference type="EMBL" id="CAH2094515.1"/>
    </source>
</evidence>
<gene>
    <name evidence="1" type="ORF">EEDITHA_LOCUS10071</name>
</gene>
<sequence length="242" mass="27829">MGVPFLHNIDSSMFKDNHGEKLAEIEICDYKNDVVYRECSLPKVTNKLRTKTSRKVLKVTKRNVKTESYDKFSWTKVYRSPIPMRSNEDKKELNKIASTAVLPSNSEKNIDKNSVCIIQVTTQTSMQTLPILSSSIQNTRLCSKIKPKLLCPCCCGGDDQIQTYDQPYRCQQATDSFESIKLNTPTTVSASFTSILSLQRRLKRTKNTVMFSRILTRIVRNTFNNFITKFNFKKCFSIRHVV</sequence>
<accession>A0AAU9U9V3</accession>
<organism evidence="1 2">
    <name type="scientific">Euphydryas editha</name>
    <name type="common">Edith's checkerspot</name>
    <dbReference type="NCBI Taxonomy" id="104508"/>
    <lineage>
        <taxon>Eukaryota</taxon>
        <taxon>Metazoa</taxon>
        <taxon>Ecdysozoa</taxon>
        <taxon>Arthropoda</taxon>
        <taxon>Hexapoda</taxon>
        <taxon>Insecta</taxon>
        <taxon>Pterygota</taxon>
        <taxon>Neoptera</taxon>
        <taxon>Endopterygota</taxon>
        <taxon>Lepidoptera</taxon>
        <taxon>Glossata</taxon>
        <taxon>Ditrysia</taxon>
        <taxon>Papilionoidea</taxon>
        <taxon>Nymphalidae</taxon>
        <taxon>Nymphalinae</taxon>
        <taxon>Euphydryas</taxon>
    </lineage>
</organism>
<proteinExistence type="predicted"/>